<evidence type="ECO:0000256" key="2">
    <source>
        <dbReference type="ARBA" id="ARBA00012925"/>
    </source>
</evidence>
<gene>
    <name evidence="8" type="ORF">HHI36_021239</name>
</gene>
<dbReference type="PANTHER" id="PTHR18952">
    <property type="entry name" value="CARBONIC ANHYDRASE"/>
    <property type="match status" value="1"/>
</dbReference>
<comment type="caution">
    <text evidence="8">The sequence shown here is derived from an EMBL/GenBank/DDBJ whole genome shotgun (WGS) entry which is preliminary data.</text>
</comment>
<evidence type="ECO:0000256" key="5">
    <source>
        <dbReference type="ARBA" id="ARBA00023239"/>
    </source>
</evidence>
<name>A0ABD2MWB1_9CUCU</name>
<accession>A0ABD2MWB1</accession>
<dbReference type="SUPFAM" id="SSF51069">
    <property type="entry name" value="Carbonic anhydrase"/>
    <property type="match status" value="1"/>
</dbReference>
<keyword evidence="3" id="KW-0479">Metal-binding</keyword>
<dbReference type="EC" id="4.2.1.1" evidence="2"/>
<evidence type="ECO:0000259" key="7">
    <source>
        <dbReference type="PROSITE" id="PS51144"/>
    </source>
</evidence>
<dbReference type="SMART" id="SM01057">
    <property type="entry name" value="Carb_anhydrase"/>
    <property type="match status" value="1"/>
</dbReference>
<dbReference type="AlphaFoldDB" id="A0ABD2MWB1"/>
<comment type="catalytic activity">
    <reaction evidence="6">
        <text>hydrogencarbonate + H(+) = CO2 + H2O</text>
        <dbReference type="Rhea" id="RHEA:10748"/>
        <dbReference type="ChEBI" id="CHEBI:15377"/>
        <dbReference type="ChEBI" id="CHEBI:15378"/>
        <dbReference type="ChEBI" id="CHEBI:16526"/>
        <dbReference type="ChEBI" id="CHEBI:17544"/>
        <dbReference type="EC" id="4.2.1.1"/>
    </reaction>
</comment>
<dbReference type="EMBL" id="JABFTP020000042">
    <property type="protein sequence ID" value="KAL3270711.1"/>
    <property type="molecule type" value="Genomic_DNA"/>
</dbReference>
<evidence type="ECO:0000256" key="6">
    <source>
        <dbReference type="ARBA" id="ARBA00048348"/>
    </source>
</evidence>
<dbReference type="Proteomes" id="UP001516400">
    <property type="component" value="Unassembled WGS sequence"/>
</dbReference>
<dbReference type="InterPro" id="IPR023561">
    <property type="entry name" value="Carbonic_anhydrase_a-class"/>
</dbReference>
<feature type="domain" description="Alpha-carbonic anhydrase" evidence="7">
    <location>
        <begin position="1"/>
        <end position="239"/>
    </location>
</feature>
<comment type="similarity">
    <text evidence="1">Belongs to the alpha-carbonic anhydrase family.</text>
</comment>
<dbReference type="GO" id="GO:0004089">
    <property type="term" value="F:carbonate dehydratase activity"/>
    <property type="evidence" value="ECO:0007669"/>
    <property type="project" value="UniProtKB-EC"/>
</dbReference>
<evidence type="ECO:0000313" key="8">
    <source>
        <dbReference type="EMBL" id="KAL3270711.1"/>
    </source>
</evidence>
<evidence type="ECO:0000256" key="1">
    <source>
        <dbReference type="ARBA" id="ARBA00010718"/>
    </source>
</evidence>
<keyword evidence="9" id="KW-1185">Reference proteome</keyword>
<dbReference type="InterPro" id="IPR001148">
    <property type="entry name" value="CA_dom"/>
</dbReference>
<sequence>MLGDLSATDRSSEPLSPMDLYTHRAKLIQNEPFQFIGFNREFYPEIVNNGYTVQMNFKGENRPRLTGGGLRFNEYVVHNVHFHWDSEHTVNGCRFMLECHIQLIASEFRNFKEAAEKKGLAILASLWRFSDQENPSINTVLASHEAIATNPKIPALAEHPIIISQLIPENTSNYFRYEGTITYPPFYNNTLTVFAERAHLTRKQLYILSDIYNEVGDAVVYNNLQTIKSKNAPIVYFNGDKSSCKCLKFP</sequence>
<dbReference type="InterPro" id="IPR036398">
    <property type="entry name" value="CA_dom_sf"/>
</dbReference>
<dbReference type="PROSITE" id="PS51144">
    <property type="entry name" value="ALPHA_CA_2"/>
    <property type="match status" value="1"/>
</dbReference>
<keyword evidence="4" id="KW-0862">Zinc</keyword>
<keyword evidence="5" id="KW-0456">Lyase</keyword>
<dbReference type="CDD" id="cd00326">
    <property type="entry name" value="alpha_CA"/>
    <property type="match status" value="1"/>
</dbReference>
<proteinExistence type="inferred from homology"/>
<evidence type="ECO:0000313" key="9">
    <source>
        <dbReference type="Proteomes" id="UP001516400"/>
    </source>
</evidence>
<dbReference type="Gene3D" id="3.10.200.10">
    <property type="entry name" value="Alpha carbonic anhydrase"/>
    <property type="match status" value="1"/>
</dbReference>
<protein>
    <recommendedName>
        <fullName evidence="2">carbonic anhydrase</fullName>
        <ecNumber evidence="2">4.2.1.1</ecNumber>
    </recommendedName>
</protein>
<dbReference type="GO" id="GO:0046872">
    <property type="term" value="F:metal ion binding"/>
    <property type="evidence" value="ECO:0007669"/>
    <property type="project" value="UniProtKB-KW"/>
</dbReference>
<dbReference type="PANTHER" id="PTHR18952:SF265">
    <property type="entry name" value="CARBONIC ANHYDRASE"/>
    <property type="match status" value="1"/>
</dbReference>
<evidence type="ECO:0000256" key="4">
    <source>
        <dbReference type="ARBA" id="ARBA00022833"/>
    </source>
</evidence>
<reference evidence="8 9" key="1">
    <citation type="journal article" date="2021" name="BMC Biol.">
        <title>Horizontally acquired antibacterial genes associated with adaptive radiation of ladybird beetles.</title>
        <authorList>
            <person name="Li H.S."/>
            <person name="Tang X.F."/>
            <person name="Huang Y.H."/>
            <person name="Xu Z.Y."/>
            <person name="Chen M.L."/>
            <person name="Du X.Y."/>
            <person name="Qiu B.Y."/>
            <person name="Chen P.T."/>
            <person name="Zhang W."/>
            <person name="Slipinski A."/>
            <person name="Escalona H.E."/>
            <person name="Waterhouse R.M."/>
            <person name="Zwick A."/>
            <person name="Pang H."/>
        </authorList>
    </citation>
    <scope>NUCLEOTIDE SEQUENCE [LARGE SCALE GENOMIC DNA]</scope>
    <source>
        <strain evidence="8">SYSU2018</strain>
    </source>
</reference>
<dbReference type="Pfam" id="PF00194">
    <property type="entry name" value="Carb_anhydrase"/>
    <property type="match status" value="1"/>
</dbReference>
<organism evidence="8 9">
    <name type="scientific">Cryptolaemus montrouzieri</name>
    <dbReference type="NCBI Taxonomy" id="559131"/>
    <lineage>
        <taxon>Eukaryota</taxon>
        <taxon>Metazoa</taxon>
        <taxon>Ecdysozoa</taxon>
        <taxon>Arthropoda</taxon>
        <taxon>Hexapoda</taxon>
        <taxon>Insecta</taxon>
        <taxon>Pterygota</taxon>
        <taxon>Neoptera</taxon>
        <taxon>Endopterygota</taxon>
        <taxon>Coleoptera</taxon>
        <taxon>Polyphaga</taxon>
        <taxon>Cucujiformia</taxon>
        <taxon>Coccinelloidea</taxon>
        <taxon>Coccinellidae</taxon>
        <taxon>Scymninae</taxon>
        <taxon>Scymnini</taxon>
        <taxon>Cryptolaemus</taxon>
    </lineage>
</organism>
<evidence type="ECO:0000256" key="3">
    <source>
        <dbReference type="ARBA" id="ARBA00022723"/>
    </source>
</evidence>